<gene>
    <name evidence="1" type="ORF">ACFPOE_02050</name>
</gene>
<reference evidence="2" key="1">
    <citation type="journal article" date="2019" name="Int. J. Syst. Evol. Microbiol.">
        <title>The Global Catalogue of Microorganisms (GCM) 10K type strain sequencing project: providing services to taxonomists for standard genome sequencing and annotation.</title>
        <authorList>
            <consortium name="The Broad Institute Genomics Platform"/>
            <consortium name="The Broad Institute Genome Sequencing Center for Infectious Disease"/>
            <person name="Wu L."/>
            <person name="Ma J."/>
        </authorList>
    </citation>
    <scope>NUCLEOTIDE SEQUENCE [LARGE SCALE GENOMIC DNA]</scope>
    <source>
        <strain evidence="2">CCUG 57401</strain>
    </source>
</reference>
<dbReference type="EMBL" id="JBHSMF010000002">
    <property type="protein sequence ID" value="MFC5496306.1"/>
    <property type="molecule type" value="Genomic_DNA"/>
</dbReference>
<evidence type="ECO:0000313" key="1">
    <source>
        <dbReference type="EMBL" id="MFC5496306.1"/>
    </source>
</evidence>
<evidence type="ECO:0000313" key="2">
    <source>
        <dbReference type="Proteomes" id="UP001596037"/>
    </source>
</evidence>
<dbReference type="RefSeq" id="WP_376848332.1">
    <property type="nucleotide sequence ID" value="NZ_JBHSMF010000002.1"/>
</dbReference>
<sequence>MLHIAEYGAQVVSHIAMAADRLSLGVLMDPAEVARAARAHHCDADSGRWWLCGNIHPRMFAAAQTLPLRHLGKVIMTDQGTKYLVLAQQVGAWQHRVLLQVAGRQVLDFLAVSAQAGFDLSLGLAGGDESLLVQDCRFVQSLVGEIDACGDATAKNMSPHKLRVEACLLASSLLSPAEVTVEELPVPQRVCVTIVASRELVSAVMKQDTHSR</sequence>
<comment type="caution">
    <text evidence="1">The sequence shown here is derived from an EMBL/GenBank/DDBJ whole genome shotgun (WGS) entry which is preliminary data.</text>
</comment>
<accession>A0ABW0N6K1</accession>
<keyword evidence="2" id="KW-1185">Reference proteome</keyword>
<dbReference type="Proteomes" id="UP001596037">
    <property type="component" value="Unassembled WGS sequence"/>
</dbReference>
<protein>
    <submittedName>
        <fullName evidence="1">Uncharacterized protein</fullName>
    </submittedName>
</protein>
<proteinExistence type="predicted"/>
<name>A0ABW0N6K1_9BURK</name>
<organism evidence="1 2">
    <name type="scientific">Caenimonas terrae</name>
    <dbReference type="NCBI Taxonomy" id="696074"/>
    <lineage>
        <taxon>Bacteria</taxon>
        <taxon>Pseudomonadati</taxon>
        <taxon>Pseudomonadota</taxon>
        <taxon>Betaproteobacteria</taxon>
        <taxon>Burkholderiales</taxon>
        <taxon>Comamonadaceae</taxon>
        <taxon>Caenimonas</taxon>
    </lineage>
</organism>